<keyword evidence="2 3" id="KW-0802">TPR repeat</keyword>
<dbReference type="Gene3D" id="1.25.40.10">
    <property type="entry name" value="Tetratricopeptide repeat domain"/>
    <property type="match status" value="2"/>
</dbReference>
<dbReference type="EMBL" id="JACGXL010000005">
    <property type="protein sequence ID" value="MBA8889062.1"/>
    <property type="molecule type" value="Genomic_DNA"/>
</dbReference>
<evidence type="ECO:0000256" key="3">
    <source>
        <dbReference type="PROSITE-ProRule" id="PRU00339"/>
    </source>
</evidence>
<evidence type="ECO:0000256" key="2">
    <source>
        <dbReference type="ARBA" id="ARBA00022803"/>
    </source>
</evidence>
<dbReference type="RefSeq" id="WP_182532099.1">
    <property type="nucleotide sequence ID" value="NZ_JACGXL010000005.1"/>
</dbReference>
<dbReference type="InterPro" id="IPR019734">
    <property type="entry name" value="TPR_rpt"/>
</dbReference>
<keyword evidence="1" id="KW-0677">Repeat</keyword>
<proteinExistence type="predicted"/>
<dbReference type="Proteomes" id="UP000550401">
    <property type="component" value="Unassembled WGS sequence"/>
</dbReference>
<feature type="chain" id="PRO_5032382932" evidence="5">
    <location>
        <begin position="20"/>
        <end position="576"/>
    </location>
</feature>
<dbReference type="PANTHER" id="PTHR45588:SF1">
    <property type="entry name" value="WW DOMAIN-CONTAINING PROTEIN"/>
    <property type="match status" value="1"/>
</dbReference>
<evidence type="ECO:0000313" key="7">
    <source>
        <dbReference type="Proteomes" id="UP000550401"/>
    </source>
</evidence>
<feature type="compositionally biased region" description="Pro residues" evidence="4">
    <location>
        <begin position="38"/>
        <end position="47"/>
    </location>
</feature>
<organism evidence="6 7">
    <name type="scientific">Dokdonella fugitiva</name>
    <dbReference type="NCBI Taxonomy" id="328517"/>
    <lineage>
        <taxon>Bacteria</taxon>
        <taxon>Pseudomonadati</taxon>
        <taxon>Pseudomonadota</taxon>
        <taxon>Gammaproteobacteria</taxon>
        <taxon>Lysobacterales</taxon>
        <taxon>Rhodanobacteraceae</taxon>
        <taxon>Dokdonella</taxon>
    </lineage>
</organism>
<feature type="repeat" description="TPR" evidence="3">
    <location>
        <begin position="78"/>
        <end position="111"/>
    </location>
</feature>
<dbReference type="PANTHER" id="PTHR45588">
    <property type="entry name" value="TPR DOMAIN-CONTAINING PROTEIN"/>
    <property type="match status" value="1"/>
</dbReference>
<dbReference type="PROSITE" id="PS51257">
    <property type="entry name" value="PROKAR_LIPOPROTEIN"/>
    <property type="match status" value="1"/>
</dbReference>
<gene>
    <name evidence="6" type="ORF">FHW12_003298</name>
</gene>
<dbReference type="InterPro" id="IPR013105">
    <property type="entry name" value="TPR_2"/>
</dbReference>
<feature type="compositionally biased region" description="Low complexity" evidence="4">
    <location>
        <begin position="25"/>
        <end position="37"/>
    </location>
</feature>
<keyword evidence="5" id="KW-0732">Signal</keyword>
<feature type="signal peptide" evidence="5">
    <location>
        <begin position="1"/>
        <end position="19"/>
    </location>
</feature>
<name>A0A839F4T3_9GAMM</name>
<evidence type="ECO:0000256" key="1">
    <source>
        <dbReference type="ARBA" id="ARBA00022737"/>
    </source>
</evidence>
<dbReference type="SMART" id="SM00028">
    <property type="entry name" value="TPR"/>
    <property type="match status" value="2"/>
</dbReference>
<accession>A0A839F4T3</accession>
<comment type="caution">
    <text evidence="6">The sequence shown here is derived from an EMBL/GenBank/DDBJ whole genome shotgun (WGS) entry which is preliminary data.</text>
</comment>
<dbReference type="InterPro" id="IPR011990">
    <property type="entry name" value="TPR-like_helical_dom_sf"/>
</dbReference>
<evidence type="ECO:0000313" key="6">
    <source>
        <dbReference type="EMBL" id="MBA8889062.1"/>
    </source>
</evidence>
<dbReference type="Pfam" id="PF07719">
    <property type="entry name" value="TPR_2"/>
    <property type="match status" value="1"/>
</dbReference>
<dbReference type="AlphaFoldDB" id="A0A839F4T3"/>
<evidence type="ECO:0000256" key="4">
    <source>
        <dbReference type="SAM" id="MobiDB-lite"/>
    </source>
</evidence>
<protein>
    <submittedName>
        <fullName evidence="6">Tetratricopeptide (TPR) repeat protein</fullName>
    </submittedName>
</protein>
<reference evidence="6 7" key="1">
    <citation type="submission" date="2020-07" db="EMBL/GenBank/DDBJ databases">
        <title>Genomic Encyclopedia of Type Strains, Phase IV (KMG-V): Genome sequencing to study the core and pangenomes of soil and plant-associated prokaryotes.</title>
        <authorList>
            <person name="Whitman W."/>
        </authorList>
    </citation>
    <scope>NUCLEOTIDE SEQUENCE [LARGE SCALE GENOMIC DNA]</scope>
    <source>
        <strain evidence="6 7">RH2WT43</strain>
    </source>
</reference>
<dbReference type="PROSITE" id="PS50005">
    <property type="entry name" value="TPR"/>
    <property type="match status" value="1"/>
</dbReference>
<dbReference type="SUPFAM" id="SSF48452">
    <property type="entry name" value="TPR-like"/>
    <property type="match status" value="2"/>
</dbReference>
<sequence length="576" mass="62293">MNRIAATTVVLTLATAACARPDAPASQASSHVSTTAQPPAPASPASPGPTLAQWAQGARLFDDLGTYAHPVTTRVPEAQAWFDQGLRLIYAFNHDEAARSFARAIELDPQCAMCWWGAGEALGPNYNMPAMPDRWKALWQSVQAAQQHAANAAPVEQALAAALATRYAGPDALSPEAMQPYNVAYANAMREVARRFPNDDDVQVFFAEALMTANPWKLWSNDGVAAPGTDEIVATLERVLARNPQHPGANHYYIHAVEASPHPEKALAAAERLPALEPGAGHIVHMPSHIFQRVGRYAESAAANREGVRVDLAYMDRAKPAEWTYYGMYLAHNYQFLGYAAAMQGRSAESLQATRTMRTHLSDMMLHMGAGLDWYAAQPWFAMERFARWSDLLAEPEPAADLPAMRAAWHYVRASAYAATGKPDDAAREKAALDAIATSLPKDAPAGLNRAGDLVAVASQVAGARIALARGQRDEAIALLRDAAAKEDRLAYNEPADWFVPVRHLLGAELLKAGKAAEAEAVYREDLRQHPDNGWALHGLAAAQKAQRRTRDAAATGQRLKAAWKDADVALTASVL</sequence>
<feature type="region of interest" description="Disordered" evidence="4">
    <location>
        <begin position="25"/>
        <end position="51"/>
    </location>
</feature>
<keyword evidence="7" id="KW-1185">Reference proteome</keyword>
<evidence type="ECO:0000256" key="5">
    <source>
        <dbReference type="SAM" id="SignalP"/>
    </source>
</evidence>